<evidence type="ECO:0000256" key="5">
    <source>
        <dbReference type="SAM" id="Coils"/>
    </source>
</evidence>
<keyword evidence="1" id="KW-0698">rRNA processing</keyword>
<dbReference type="InterPro" id="IPR012920">
    <property type="entry name" value="rRNA_MeTfrase_SPB1-like_C"/>
</dbReference>
<feature type="region of interest" description="Disordered" evidence="6">
    <location>
        <begin position="340"/>
        <end position="387"/>
    </location>
</feature>
<accession>A0A9N9D4X9</accession>
<dbReference type="GO" id="GO:0016435">
    <property type="term" value="F:rRNA (guanine) methyltransferase activity"/>
    <property type="evidence" value="ECO:0007669"/>
    <property type="project" value="TreeGrafter"/>
</dbReference>
<feature type="region of interest" description="Disordered" evidence="6">
    <location>
        <begin position="601"/>
        <end position="625"/>
    </location>
</feature>
<feature type="region of interest" description="Disordered" evidence="6">
    <location>
        <begin position="436"/>
        <end position="458"/>
    </location>
</feature>
<evidence type="ECO:0000259" key="7">
    <source>
        <dbReference type="Pfam" id="PF01728"/>
    </source>
</evidence>
<evidence type="ECO:0000259" key="8">
    <source>
        <dbReference type="Pfam" id="PF07780"/>
    </source>
</evidence>
<dbReference type="InterPro" id="IPR024576">
    <property type="entry name" value="rRNA_MeTfrase_Spb1_DUF3381"/>
</dbReference>
<dbReference type="GO" id="GO:0005730">
    <property type="term" value="C:nucleolus"/>
    <property type="evidence" value="ECO:0007669"/>
    <property type="project" value="TreeGrafter"/>
</dbReference>
<protein>
    <submittedName>
        <fullName evidence="10">5299_t:CDS:1</fullName>
    </submittedName>
</protein>
<dbReference type="Gene3D" id="3.40.50.150">
    <property type="entry name" value="Vaccinia Virus protein VP39"/>
    <property type="match status" value="1"/>
</dbReference>
<sequence>MGKKDKKTAKGRLDKYYHLAKEQGYRSRSAFKLIQLNKKYSFLEKSRCLVDLCAAPGGIDLVPIKPIPSIITFQEDITTDKCRSIIRNELKTWKADFLAPKKIDPKFLDPRAVFQEVEIGPTNKSIDVLNPGKRKRFREGYEDGNYTLYKEISVLDFINSDDPIRILGDVNKLKFDEKAKELLNDESTTEEIKLCCDDLKVLGKKEFKNLLKWRNTVKEKLDELTKEKQARQKRLRRKANEKRQKNIVRMQLKMISPTDIALESSGPDGNMDIVLDQDNDNDDIVIEDQNLLKDHYKVSENYDEASDDIQLEKELDELAERDAKYKVKKTRKEYEDWNDIQKSESSDDNDDITMDSVHSQDDSYSSSSDNDSELENESFNELKSEPAKKKKKLLTDLSDDDSKVQMVGGLSKKTTLFFDNPLFKDVLENYDNENHKSKADDVSNHGVSGEIVPQDKGNDKEMLDANEIVDDETRTKRAKAQQLVNRQKTKHDLIDEGFRRYTYNDREGLPEWFLDDEKQHNKLNVPVTKEAVQAIRERMKALNARPIKKVAEAKARKKIRAMKKLAKLQKKTDAIIDSSDMTEKEKVNTISKMLSKTQNKTKKEVKLVVAKGPTKGKKGRPKGVKGRYKVIQSFV</sequence>
<dbReference type="Pfam" id="PF01728">
    <property type="entry name" value="FtsJ"/>
    <property type="match status" value="1"/>
</dbReference>
<comment type="caution">
    <text evidence="10">The sequence shown here is derived from an EMBL/GenBank/DDBJ whole genome shotgun (WGS) entry which is preliminary data.</text>
</comment>
<dbReference type="OrthoDB" id="1287559at2759"/>
<evidence type="ECO:0000256" key="4">
    <source>
        <dbReference type="ARBA" id="ARBA00022691"/>
    </source>
</evidence>
<dbReference type="PANTHER" id="PTHR10920:SF13">
    <property type="entry name" value="PRE-RRNA 2'-O-RIBOSE RNA METHYLTRANSFERASE FTSJ3"/>
    <property type="match status" value="1"/>
</dbReference>
<keyword evidence="2" id="KW-0489">Methyltransferase</keyword>
<name>A0A9N9D4X9_9GLOM</name>
<dbReference type="InterPro" id="IPR002877">
    <property type="entry name" value="RNA_MeTrfase_FtsJ_dom"/>
</dbReference>
<evidence type="ECO:0000256" key="2">
    <source>
        <dbReference type="ARBA" id="ARBA00022603"/>
    </source>
</evidence>
<keyword evidence="4" id="KW-0949">S-adenosyl-L-methionine</keyword>
<feature type="compositionally biased region" description="Basic residues" evidence="6">
    <location>
        <begin position="614"/>
        <end position="625"/>
    </location>
</feature>
<organism evidence="10 11">
    <name type="scientific">Racocetra fulgida</name>
    <dbReference type="NCBI Taxonomy" id="60492"/>
    <lineage>
        <taxon>Eukaryota</taxon>
        <taxon>Fungi</taxon>
        <taxon>Fungi incertae sedis</taxon>
        <taxon>Mucoromycota</taxon>
        <taxon>Glomeromycotina</taxon>
        <taxon>Glomeromycetes</taxon>
        <taxon>Diversisporales</taxon>
        <taxon>Gigasporaceae</taxon>
        <taxon>Racocetra</taxon>
    </lineage>
</organism>
<dbReference type="Pfam" id="PF11861">
    <property type="entry name" value="DUF3381"/>
    <property type="match status" value="1"/>
</dbReference>
<dbReference type="Pfam" id="PF07780">
    <property type="entry name" value="Spb1_C"/>
    <property type="match status" value="1"/>
</dbReference>
<dbReference type="AlphaFoldDB" id="A0A9N9D4X9"/>
<evidence type="ECO:0000313" key="10">
    <source>
        <dbReference type="EMBL" id="CAG8623110.1"/>
    </source>
</evidence>
<dbReference type="InterPro" id="IPR050082">
    <property type="entry name" value="RNA_methyltr_RlmE"/>
</dbReference>
<dbReference type="SUPFAM" id="SSF53335">
    <property type="entry name" value="S-adenosyl-L-methionine-dependent methyltransferases"/>
    <property type="match status" value="1"/>
</dbReference>
<keyword evidence="5" id="KW-0175">Coiled coil</keyword>
<evidence type="ECO:0000313" key="11">
    <source>
        <dbReference type="Proteomes" id="UP000789396"/>
    </source>
</evidence>
<evidence type="ECO:0000259" key="9">
    <source>
        <dbReference type="Pfam" id="PF11861"/>
    </source>
</evidence>
<dbReference type="InterPro" id="IPR029063">
    <property type="entry name" value="SAM-dependent_MTases_sf"/>
</dbReference>
<reference evidence="10" key="1">
    <citation type="submission" date="2021-06" db="EMBL/GenBank/DDBJ databases">
        <authorList>
            <person name="Kallberg Y."/>
            <person name="Tangrot J."/>
            <person name="Rosling A."/>
        </authorList>
    </citation>
    <scope>NUCLEOTIDE SEQUENCE</scope>
    <source>
        <strain evidence="10">IN212</strain>
    </source>
</reference>
<feature type="domain" description="Ribosomal RNA methyltransferase FtsJ" evidence="7">
    <location>
        <begin position="25"/>
        <end position="58"/>
    </location>
</feature>
<gene>
    <name evidence="10" type="ORF">RFULGI_LOCUS7432</name>
</gene>
<evidence type="ECO:0000256" key="6">
    <source>
        <dbReference type="SAM" id="MobiDB-lite"/>
    </source>
</evidence>
<evidence type="ECO:0000256" key="3">
    <source>
        <dbReference type="ARBA" id="ARBA00022679"/>
    </source>
</evidence>
<keyword evidence="11" id="KW-1185">Reference proteome</keyword>
<proteinExistence type="predicted"/>
<dbReference type="GO" id="GO:0030687">
    <property type="term" value="C:preribosome, large subunit precursor"/>
    <property type="evidence" value="ECO:0007669"/>
    <property type="project" value="TreeGrafter"/>
</dbReference>
<dbReference type="EMBL" id="CAJVPZ010010765">
    <property type="protein sequence ID" value="CAG8623110.1"/>
    <property type="molecule type" value="Genomic_DNA"/>
</dbReference>
<dbReference type="Proteomes" id="UP000789396">
    <property type="component" value="Unassembled WGS sequence"/>
</dbReference>
<feature type="coiled-coil region" evidence="5">
    <location>
        <begin position="214"/>
        <end position="245"/>
    </location>
</feature>
<keyword evidence="3" id="KW-0808">Transferase</keyword>
<dbReference type="GO" id="GO:0008650">
    <property type="term" value="F:rRNA (uridine-2'-O-)-methyltransferase activity"/>
    <property type="evidence" value="ECO:0007669"/>
    <property type="project" value="TreeGrafter"/>
</dbReference>
<feature type="domain" description="DUF3381" evidence="9">
    <location>
        <begin position="132"/>
        <end position="226"/>
    </location>
</feature>
<feature type="domain" description="Ribosomal RNA methyltransferase SPB1-like C-terminal" evidence="8">
    <location>
        <begin position="454"/>
        <end position="631"/>
    </location>
</feature>
<dbReference type="GO" id="GO:0000466">
    <property type="term" value="P:maturation of 5.8S rRNA from tricistronic rRNA transcript (SSU-rRNA, 5.8S rRNA, LSU-rRNA)"/>
    <property type="evidence" value="ECO:0007669"/>
    <property type="project" value="TreeGrafter"/>
</dbReference>
<evidence type="ECO:0000256" key="1">
    <source>
        <dbReference type="ARBA" id="ARBA00022552"/>
    </source>
</evidence>
<dbReference type="PANTHER" id="PTHR10920">
    <property type="entry name" value="RIBOSOMAL RNA METHYLTRANSFERASE"/>
    <property type="match status" value="1"/>
</dbReference>
<dbReference type="GO" id="GO:0000463">
    <property type="term" value="P:maturation of LSU-rRNA from tricistronic rRNA transcript (SSU-rRNA, 5.8S rRNA, LSU-rRNA)"/>
    <property type="evidence" value="ECO:0007669"/>
    <property type="project" value="TreeGrafter"/>
</dbReference>